<dbReference type="PANTHER" id="PTHR20883:SF49">
    <property type="entry name" value="PHYTANOYL-COA DIOXYGENASE"/>
    <property type="match status" value="1"/>
</dbReference>
<organism evidence="1 2">
    <name type="scientific">Metabacillus indicus</name>
    <name type="common">Bacillus indicus</name>
    <dbReference type="NCBI Taxonomy" id="246786"/>
    <lineage>
        <taxon>Bacteria</taxon>
        <taxon>Bacillati</taxon>
        <taxon>Bacillota</taxon>
        <taxon>Bacilli</taxon>
        <taxon>Bacillales</taxon>
        <taxon>Bacillaceae</taxon>
        <taxon>Metabacillus</taxon>
    </lineage>
</organism>
<dbReference type="GO" id="GO:0005506">
    <property type="term" value="F:iron ion binding"/>
    <property type="evidence" value="ECO:0007669"/>
    <property type="project" value="UniProtKB-ARBA"/>
</dbReference>
<dbReference type="STRING" id="246786.GS18_0210205"/>
<sequence>MTEKIKRELPDLKGEYELSKEQIAAYQEDGHICLRAVASEEEIASYRDAIHQSVQRHAEKLAPLEERDTYGKAFIQVMNVWEHSEDVKKFVMAERFAKIAADLLGADGVRIYHDQALYKEPGGGHTPWHQDQTYWPVDTSKTITMWMPLVDVTDQMGSMSFASGSHKQGYISKLGISDESHRTLGEYIDQNGYKQVTYGAMKAGDATFHYGWTLHSAPGNPSDSTREVMTVIYIADGTKVAEIDNEARANDLKQWMPGLVTGDVVNSPLNPLVYHKTKKADEK</sequence>
<dbReference type="Pfam" id="PF05721">
    <property type="entry name" value="PhyH"/>
    <property type="match status" value="1"/>
</dbReference>
<dbReference type="InterPro" id="IPR008775">
    <property type="entry name" value="Phytyl_CoA_dOase-like"/>
</dbReference>
<gene>
    <name evidence="1" type="ORF">GS18_0210205</name>
</gene>
<keyword evidence="1" id="KW-0560">Oxidoreductase</keyword>
<accession>A0A084GVZ7</accession>
<keyword evidence="1" id="KW-0223">Dioxygenase</keyword>
<dbReference type="RefSeq" id="WP_029280052.1">
    <property type="nucleotide sequence ID" value="NZ_JNVC02000005.1"/>
</dbReference>
<reference evidence="1 2" key="1">
    <citation type="journal article" date="2005" name="Int. J. Syst. Evol. Microbiol.">
        <title>Bacillus cibi sp. nov., isolated from jeotgal, a traditional Korean fermented seafood.</title>
        <authorList>
            <person name="Yoon J.H."/>
            <person name="Lee C.H."/>
            <person name="Oh T.K."/>
        </authorList>
    </citation>
    <scope>NUCLEOTIDE SEQUENCE [LARGE SCALE GENOMIC DNA]</scope>
    <source>
        <strain evidence="1 2">DSM 16189</strain>
    </source>
</reference>
<evidence type="ECO:0000313" key="2">
    <source>
        <dbReference type="Proteomes" id="UP000028549"/>
    </source>
</evidence>
<evidence type="ECO:0000313" key="1">
    <source>
        <dbReference type="EMBL" id="KEZ51509.1"/>
    </source>
</evidence>
<proteinExistence type="predicted"/>
<dbReference type="EMBL" id="JNVC02000005">
    <property type="protein sequence ID" value="KEZ51509.1"/>
    <property type="molecule type" value="Genomic_DNA"/>
</dbReference>
<dbReference type="PANTHER" id="PTHR20883">
    <property type="entry name" value="PHYTANOYL-COA DIOXYGENASE DOMAIN CONTAINING 1"/>
    <property type="match status" value="1"/>
</dbReference>
<protein>
    <submittedName>
        <fullName evidence="1">Phytanoyl-CoA dioxygenase</fullName>
    </submittedName>
</protein>
<dbReference type="OrthoDB" id="9814777at2"/>
<dbReference type="SUPFAM" id="SSF51197">
    <property type="entry name" value="Clavaminate synthase-like"/>
    <property type="match status" value="1"/>
</dbReference>
<dbReference type="AlphaFoldDB" id="A0A084GVZ7"/>
<dbReference type="Proteomes" id="UP000028549">
    <property type="component" value="Unassembled WGS sequence"/>
</dbReference>
<keyword evidence="2" id="KW-1185">Reference proteome</keyword>
<name>A0A084GVZ7_METID</name>
<dbReference type="GO" id="GO:0016706">
    <property type="term" value="F:2-oxoglutarate-dependent dioxygenase activity"/>
    <property type="evidence" value="ECO:0007669"/>
    <property type="project" value="UniProtKB-ARBA"/>
</dbReference>
<dbReference type="Gene3D" id="2.60.120.620">
    <property type="entry name" value="q2cbj1_9rhob like domain"/>
    <property type="match status" value="1"/>
</dbReference>
<comment type="caution">
    <text evidence="1">The sequence shown here is derived from an EMBL/GenBank/DDBJ whole genome shotgun (WGS) entry which is preliminary data.</text>
</comment>